<dbReference type="EMBL" id="VIEB01006896">
    <property type="protein sequence ID" value="TQD68923.1"/>
    <property type="molecule type" value="Genomic_DNA"/>
</dbReference>
<organism evidence="1 2">
    <name type="scientific">Malus baccata</name>
    <name type="common">Siberian crab apple</name>
    <name type="synonym">Pyrus baccata</name>
    <dbReference type="NCBI Taxonomy" id="106549"/>
    <lineage>
        <taxon>Eukaryota</taxon>
        <taxon>Viridiplantae</taxon>
        <taxon>Streptophyta</taxon>
        <taxon>Embryophyta</taxon>
        <taxon>Tracheophyta</taxon>
        <taxon>Spermatophyta</taxon>
        <taxon>Magnoliopsida</taxon>
        <taxon>eudicotyledons</taxon>
        <taxon>Gunneridae</taxon>
        <taxon>Pentapetalae</taxon>
        <taxon>rosids</taxon>
        <taxon>fabids</taxon>
        <taxon>Rosales</taxon>
        <taxon>Rosaceae</taxon>
        <taxon>Amygdaloideae</taxon>
        <taxon>Maleae</taxon>
        <taxon>Malus</taxon>
    </lineage>
</organism>
<keyword evidence="2" id="KW-1185">Reference proteome</keyword>
<protein>
    <submittedName>
        <fullName evidence="1">Uncharacterized protein</fullName>
    </submittedName>
</protein>
<reference evidence="1 2" key="1">
    <citation type="journal article" date="2019" name="G3 (Bethesda)">
        <title>Sequencing of a Wild Apple (Malus baccata) Genome Unravels the Differences Between Cultivated and Wild Apple Species Regarding Disease Resistance and Cold Tolerance.</title>
        <authorList>
            <person name="Chen X."/>
        </authorList>
    </citation>
    <scope>NUCLEOTIDE SEQUENCE [LARGE SCALE GENOMIC DNA]</scope>
    <source>
        <strain evidence="2">cv. Shandingzi</strain>
        <tissue evidence="1">Leaves</tissue>
    </source>
</reference>
<accession>A0A540K3W3</accession>
<evidence type="ECO:0000313" key="2">
    <source>
        <dbReference type="Proteomes" id="UP000315295"/>
    </source>
</evidence>
<dbReference type="AlphaFoldDB" id="A0A540K3W3"/>
<comment type="caution">
    <text evidence="1">The sequence shown here is derived from an EMBL/GenBank/DDBJ whole genome shotgun (WGS) entry which is preliminary data.</text>
</comment>
<name>A0A540K3W3_MALBA</name>
<dbReference type="Proteomes" id="UP000315295">
    <property type="component" value="Unassembled WGS sequence"/>
</dbReference>
<gene>
    <name evidence="1" type="ORF">C1H46_045544</name>
</gene>
<sequence length="50" mass="5801">MIWDTLAFNPDDMRYSCSSIACLQRYYRGERKLNISKGFFGSALSDMRKG</sequence>
<evidence type="ECO:0000313" key="1">
    <source>
        <dbReference type="EMBL" id="TQD68923.1"/>
    </source>
</evidence>
<proteinExistence type="predicted"/>